<protein>
    <submittedName>
        <fullName evidence="3">Uncharacterized protein</fullName>
    </submittedName>
</protein>
<name>A0A175WKB6_9PEZI</name>
<keyword evidence="4" id="KW-1185">Reference proteome</keyword>
<keyword evidence="2" id="KW-0732">Signal</keyword>
<sequence length="377" mass="35667">MRSHVSSLALVLSSLSLAQAAAYDRRNGRLIGRQNAVETSGQNIAEGFMSMFNRVAGGGGQTVTETIRQTITVGGAGAAGAGLNATAVTVTVTAAASTVTVCPGQANGAVDGIQIGDSASAAPGGEASSVVAPPPAGSVAASGGVGVTVIAVPSEARMTSVVQEPPVTSDPVASSVIADASSTLVPPPADSQASQSDPGLAPPPGLSATDAATSLAPLPSLPPPPGLSDPGSSATSLSSLPPLQTPPALADPTSLPVVDAPASEPSSEATLTSAATSATSLAPLPGLASSLDSTINLGAGGGAAPTNVVPDAAFGGSAGAIPVASAVVPPAQTATPAVANGAGVGVTIDVSGLTLSSQINLGNLAQATPAAAAVVRE</sequence>
<dbReference type="AlphaFoldDB" id="A0A175WKB6"/>
<feature type="region of interest" description="Disordered" evidence="1">
    <location>
        <begin position="182"/>
        <end position="274"/>
    </location>
</feature>
<comment type="caution">
    <text evidence="3">The sequence shown here is derived from an EMBL/GenBank/DDBJ whole genome shotgun (WGS) entry which is preliminary data.</text>
</comment>
<evidence type="ECO:0000256" key="2">
    <source>
        <dbReference type="SAM" id="SignalP"/>
    </source>
</evidence>
<feature type="chain" id="PRO_5008044062" evidence="2">
    <location>
        <begin position="21"/>
        <end position="377"/>
    </location>
</feature>
<dbReference type="EMBL" id="LCTW02000002">
    <property type="protein sequence ID" value="KXX83284.1"/>
    <property type="molecule type" value="Genomic_DNA"/>
</dbReference>
<feature type="signal peptide" evidence="2">
    <location>
        <begin position="1"/>
        <end position="20"/>
    </location>
</feature>
<dbReference type="Proteomes" id="UP000078237">
    <property type="component" value="Unassembled WGS sequence"/>
</dbReference>
<feature type="compositionally biased region" description="Low complexity" evidence="1">
    <location>
        <begin position="262"/>
        <end position="274"/>
    </location>
</feature>
<evidence type="ECO:0000313" key="4">
    <source>
        <dbReference type="Proteomes" id="UP000078237"/>
    </source>
</evidence>
<gene>
    <name evidence="3" type="ORF">MMYC01_200252</name>
</gene>
<dbReference type="OrthoDB" id="4590487at2759"/>
<evidence type="ECO:0000256" key="1">
    <source>
        <dbReference type="SAM" id="MobiDB-lite"/>
    </source>
</evidence>
<feature type="compositionally biased region" description="Low complexity" evidence="1">
    <location>
        <begin position="228"/>
        <end position="253"/>
    </location>
</feature>
<dbReference type="VEuPathDB" id="FungiDB:MMYC01_200252"/>
<organism evidence="3 4">
    <name type="scientific">Madurella mycetomatis</name>
    <dbReference type="NCBI Taxonomy" id="100816"/>
    <lineage>
        <taxon>Eukaryota</taxon>
        <taxon>Fungi</taxon>
        <taxon>Dikarya</taxon>
        <taxon>Ascomycota</taxon>
        <taxon>Pezizomycotina</taxon>
        <taxon>Sordariomycetes</taxon>
        <taxon>Sordariomycetidae</taxon>
        <taxon>Sordariales</taxon>
        <taxon>Sordariales incertae sedis</taxon>
        <taxon>Madurella</taxon>
    </lineage>
</organism>
<reference evidence="3 4" key="1">
    <citation type="journal article" date="2016" name="Genome Announc.">
        <title>Genome Sequence of Madurella mycetomatis mm55, Isolated from a Human Mycetoma Case in Sudan.</title>
        <authorList>
            <person name="Smit S."/>
            <person name="Derks M.F."/>
            <person name="Bervoets S."/>
            <person name="Fahal A."/>
            <person name="van Leeuwen W."/>
            <person name="van Belkum A."/>
            <person name="van de Sande W.W."/>
        </authorList>
    </citation>
    <scope>NUCLEOTIDE SEQUENCE [LARGE SCALE GENOMIC DNA]</scope>
    <source>
        <strain evidence="4">mm55</strain>
    </source>
</reference>
<dbReference type="STRING" id="100816.A0A175WKB6"/>
<proteinExistence type="predicted"/>
<accession>A0A175WKB6</accession>
<evidence type="ECO:0000313" key="3">
    <source>
        <dbReference type="EMBL" id="KXX83284.1"/>
    </source>
</evidence>